<dbReference type="Proteomes" id="UP000019377">
    <property type="component" value="Unassembled WGS sequence"/>
</dbReference>
<dbReference type="AlphaFoldDB" id="V5EXU4"/>
<sequence>MSAARLSSNASTRVFAASTRSYSTLSSQVARSTNTRTAFQNASLLTSARNTSNLNSAPISFGVSARLFSSTMTAPAVTPSGKWHIDHPKPSPLMLFFAALYHRPPFLPSVATSFSVD</sequence>
<keyword evidence="2" id="KW-1185">Reference proteome</keyword>
<gene>
    <name evidence="1" type="ORF">PSEUBRA_SCAF20g03200</name>
</gene>
<protein>
    <submittedName>
        <fullName evidence="1">Uncharacterized protein</fullName>
    </submittedName>
</protein>
<name>V5EXU4_KALBG</name>
<accession>V5EXU4</accession>
<dbReference type="OrthoDB" id="248923at2759"/>
<dbReference type="EMBL" id="KI545863">
    <property type="protein sequence ID" value="EST07399.1"/>
    <property type="molecule type" value="Genomic_DNA"/>
</dbReference>
<evidence type="ECO:0000313" key="1">
    <source>
        <dbReference type="EMBL" id="EST07399.1"/>
    </source>
</evidence>
<evidence type="ECO:0000313" key="2">
    <source>
        <dbReference type="Proteomes" id="UP000019377"/>
    </source>
</evidence>
<dbReference type="HOGENOM" id="CLU_2085804_0_0_1"/>
<organism evidence="1 2">
    <name type="scientific">Kalmanozyma brasiliensis (strain GHG001)</name>
    <name type="common">Yeast</name>
    <name type="synonym">Pseudozyma brasiliensis</name>
    <dbReference type="NCBI Taxonomy" id="1365824"/>
    <lineage>
        <taxon>Eukaryota</taxon>
        <taxon>Fungi</taxon>
        <taxon>Dikarya</taxon>
        <taxon>Basidiomycota</taxon>
        <taxon>Ustilaginomycotina</taxon>
        <taxon>Ustilaginomycetes</taxon>
        <taxon>Ustilaginales</taxon>
        <taxon>Ustilaginaceae</taxon>
        <taxon>Kalmanozyma</taxon>
    </lineage>
</organism>
<reference evidence="2" key="1">
    <citation type="journal article" date="2013" name="Genome Announc.">
        <title>Draft genome sequence of Pseudozyma brasiliensis sp. nov. strain GHG001, a high producer of endo-1,4-xylanase isolated from an insect pest of sugarcane.</title>
        <authorList>
            <person name="Oliveira J.V.D.C."/>
            <person name="dos Santos R.A.C."/>
            <person name="Borges T.A."/>
            <person name="Riano-Pachon D.M."/>
            <person name="Goldman G.H."/>
        </authorList>
    </citation>
    <scope>NUCLEOTIDE SEQUENCE [LARGE SCALE GENOMIC DNA]</scope>
    <source>
        <strain evidence="2">GHG001</strain>
    </source>
</reference>
<proteinExistence type="predicted"/>